<reference evidence="2 3" key="2">
    <citation type="submission" date="2020-02" db="EMBL/GenBank/DDBJ databases">
        <title>Candidatus Galacturonibacter soehngenii shows hetero-acetogenic catabolism of galacturonic acid but lacks a canonical carbon monoxide dehydrogenase/acetyl-CoA synthase complex.</title>
        <authorList>
            <person name="Diender M."/>
            <person name="Stouten G.R."/>
            <person name="Petersen J.F."/>
            <person name="Nielsen P.H."/>
            <person name="Dueholm M.S."/>
            <person name="Pronk J.T."/>
            <person name="Van Loosdrecht M.C.M."/>
        </authorList>
    </citation>
    <scope>NUCLEOTIDE SEQUENCE [LARGE SCALE GENOMIC DNA]</scope>
    <source>
        <strain evidence="2">GalUA</strain>
    </source>
</reference>
<reference evidence="2 3" key="1">
    <citation type="submission" date="2019-09" db="EMBL/GenBank/DDBJ databases">
        <authorList>
            <person name="Valk L.C."/>
        </authorList>
    </citation>
    <scope>NUCLEOTIDE SEQUENCE [LARGE SCALE GENOMIC DNA]</scope>
    <source>
        <strain evidence="2">GalUA</strain>
    </source>
</reference>
<dbReference type="GO" id="GO:0016740">
    <property type="term" value="F:transferase activity"/>
    <property type="evidence" value="ECO:0007669"/>
    <property type="project" value="UniProtKB-KW"/>
</dbReference>
<dbReference type="Pfam" id="PF13692">
    <property type="entry name" value="Glyco_trans_1_4"/>
    <property type="match status" value="1"/>
</dbReference>
<dbReference type="AlphaFoldDB" id="A0A7V7QL22"/>
<dbReference type="RefSeq" id="WP_151145284.1">
    <property type="nucleotide sequence ID" value="NZ_WAGX01000005.1"/>
</dbReference>
<feature type="domain" description="Glycosyltransferase 2-like" evidence="1">
    <location>
        <begin position="346"/>
        <end position="514"/>
    </location>
</feature>
<keyword evidence="2" id="KW-0808">Transferase</keyword>
<dbReference type="CDD" id="cd04186">
    <property type="entry name" value="GT_2_like_c"/>
    <property type="match status" value="1"/>
</dbReference>
<dbReference type="EMBL" id="WAGX01000005">
    <property type="protein sequence ID" value="KAB1438226.1"/>
    <property type="molecule type" value="Genomic_DNA"/>
</dbReference>
<dbReference type="CDD" id="cd03801">
    <property type="entry name" value="GT4_PimA-like"/>
    <property type="match status" value="1"/>
</dbReference>
<protein>
    <submittedName>
        <fullName evidence="2">Glycosyltransferase</fullName>
    </submittedName>
</protein>
<dbReference type="PANTHER" id="PTHR43179">
    <property type="entry name" value="RHAMNOSYLTRANSFERASE WBBL"/>
    <property type="match status" value="1"/>
</dbReference>
<dbReference type="Gene3D" id="3.40.50.2000">
    <property type="entry name" value="Glycogen Phosphorylase B"/>
    <property type="match status" value="1"/>
</dbReference>
<dbReference type="SUPFAM" id="SSF53448">
    <property type="entry name" value="Nucleotide-diphospho-sugar transferases"/>
    <property type="match status" value="1"/>
</dbReference>
<proteinExistence type="predicted"/>
<comment type="caution">
    <text evidence="2">The sequence shown here is derived from an EMBL/GenBank/DDBJ whole genome shotgun (WGS) entry which is preliminary data.</text>
</comment>
<accession>A0A7V7QL22</accession>
<keyword evidence="3" id="KW-1185">Reference proteome</keyword>
<dbReference type="OrthoDB" id="525353at2"/>
<dbReference type="InterPro" id="IPR001173">
    <property type="entry name" value="Glyco_trans_2-like"/>
</dbReference>
<dbReference type="SUPFAM" id="SSF53756">
    <property type="entry name" value="UDP-Glycosyltransferase/glycogen phosphorylase"/>
    <property type="match status" value="1"/>
</dbReference>
<dbReference type="InterPro" id="IPR029044">
    <property type="entry name" value="Nucleotide-diphossugar_trans"/>
</dbReference>
<name>A0A7V7QL22_9FIRM</name>
<organism evidence="2 3">
    <name type="scientific">Candidatus Galacturonatibacter soehngenii</name>
    <dbReference type="NCBI Taxonomy" id="2307010"/>
    <lineage>
        <taxon>Bacteria</taxon>
        <taxon>Bacillati</taxon>
        <taxon>Bacillota</taxon>
        <taxon>Clostridia</taxon>
        <taxon>Lachnospirales</taxon>
        <taxon>Lachnospiraceae</taxon>
        <taxon>Candidatus Galacturonatibacter</taxon>
    </lineage>
</organism>
<sequence>MKNVLFVKYNRTRRLEFQISTCVFEEGGKTIVQKKALNEQAIPHIQSLRDKSEQIKKVMNQVHVLIPSIEEGIASYEYIEGNTLQDSLFRVIENKEELLEKIKSVQNKIFDFHSEYLEEFQESKRFIEIFGEAKKIQGMAINPANIDCLFDNFIEKDGVIYCLDCEWVVDCLVPVEYLKYRSVFYFYQRYRMYLEKYMTEDKFLAYFGYTQELADAYFEMEDHYQHYAHGENRQYIYTDNYKKPIKSRDNLGEEGFDLSSFKMLQEKDKDIEHLNELCYIKDNTISDKDKYIQDLEAIIQKMRSNPMYKIGRAPVKAAKTIRGLFQKKNHKLEKIVFPFIEKPQVSIIIPVYNQFDYTYKCLKSILEHTKDVTYEIIIGDDVSTDLTRKLSNYVANVIIKRNNENLGFVRNCNQAAKAARGNYILFLNNDTTVTNNWLKPLVEQMEADERIGLTGSKLVYPNGILQEAGGVIWSNADGWNYGRNDLCDKPEYNYVKEVDYISGAAMMIRSSLWNLIGGFDERFAPAYYEDTDLAFSVRKEGYKVVYQPKSVVIHYEGISNGTDTSDGIKKYQIENKEKFKEKWALDLEKQCKNPNELFIARDRSMNKKIAVFIDRYVPQFDKDAGSKSTLAYIRAFLKMGYQVKFIPEDFKADDVYSVYLEQLGVEVLTGSFYLLNVDKWLMDYGKHIDVVFSNRPYTTFKFLDVLKKSIKGKLIYYGHDLHYKRELLEYSFTRDKSLLAHANHMKQLEYSIMEQADVVYYPSYLEIEEIEKVNSKINAYAIPVFVYDEPRKIQPLDANVRKNLLFVGGFAHEPNVDAVVWFVQEILPKVLCSIPDVVLQVIGSNPPDKIMNLASDHVVIRGFVSEEELEKAYLETRMVVVPLRFGAGMKGKVIEALYYQIPVMTTSVGAQGLLEYHDVMRVEDAANAFANELVHLYQDTNTLNQMSQCMPEYIEKYFSLEAAQKILDHTINQD</sequence>
<evidence type="ECO:0000259" key="1">
    <source>
        <dbReference type="Pfam" id="PF00535"/>
    </source>
</evidence>
<evidence type="ECO:0000313" key="2">
    <source>
        <dbReference type="EMBL" id="KAB1438226.1"/>
    </source>
</evidence>
<gene>
    <name evidence="2" type="ORF">F7O84_11780</name>
</gene>
<evidence type="ECO:0000313" key="3">
    <source>
        <dbReference type="Proteomes" id="UP000461768"/>
    </source>
</evidence>
<dbReference type="Gene3D" id="3.90.550.10">
    <property type="entry name" value="Spore Coat Polysaccharide Biosynthesis Protein SpsA, Chain A"/>
    <property type="match status" value="1"/>
</dbReference>
<dbReference type="Pfam" id="PF00535">
    <property type="entry name" value="Glycos_transf_2"/>
    <property type="match status" value="1"/>
</dbReference>
<dbReference type="PANTHER" id="PTHR43179:SF7">
    <property type="entry name" value="RHAMNOSYLTRANSFERASE WBBL"/>
    <property type="match status" value="1"/>
</dbReference>
<dbReference type="Proteomes" id="UP000461768">
    <property type="component" value="Unassembled WGS sequence"/>
</dbReference>